<dbReference type="AlphaFoldDB" id="A0A443YZ62"/>
<accession>A0A443YZ62</accession>
<proteinExistence type="predicted"/>
<keyword evidence="1" id="KW-0472">Membrane</keyword>
<keyword evidence="1" id="KW-0812">Transmembrane</keyword>
<organism evidence="2 3">
    <name type="scientific">Pseudidiomarina gelatinasegens</name>
    <dbReference type="NCBI Taxonomy" id="2487740"/>
    <lineage>
        <taxon>Bacteria</taxon>
        <taxon>Pseudomonadati</taxon>
        <taxon>Pseudomonadota</taxon>
        <taxon>Gammaproteobacteria</taxon>
        <taxon>Alteromonadales</taxon>
        <taxon>Idiomarinaceae</taxon>
        <taxon>Pseudidiomarina</taxon>
    </lineage>
</organism>
<dbReference type="EMBL" id="RSFE01000005">
    <property type="protein sequence ID" value="RWU09468.1"/>
    <property type="molecule type" value="Genomic_DNA"/>
</dbReference>
<reference evidence="2 3" key="1">
    <citation type="submission" date="2018-12" db="EMBL/GenBank/DDBJ databases">
        <authorList>
            <person name="Li A."/>
            <person name="Zhang M."/>
            <person name="Zhu H."/>
        </authorList>
    </citation>
    <scope>NUCLEOTIDE SEQUENCE [LARGE SCALE GENOMIC DNA]</scope>
    <source>
        <strain evidence="2 3">R04H25</strain>
    </source>
</reference>
<feature type="transmembrane region" description="Helical" evidence="1">
    <location>
        <begin position="45"/>
        <end position="63"/>
    </location>
</feature>
<evidence type="ECO:0000313" key="2">
    <source>
        <dbReference type="EMBL" id="RWU09468.1"/>
    </source>
</evidence>
<dbReference type="Proteomes" id="UP000288789">
    <property type="component" value="Unassembled WGS sequence"/>
</dbReference>
<evidence type="ECO:0000313" key="3">
    <source>
        <dbReference type="Proteomes" id="UP000288789"/>
    </source>
</evidence>
<dbReference type="RefSeq" id="WP_164876816.1">
    <property type="nucleotide sequence ID" value="NZ_RSFE01000005.1"/>
</dbReference>
<protein>
    <recommendedName>
        <fullName evidence="4">DUF3784 domain-containing protein</fullName>
    </recommendedName>
</protein>
<feature type="transmembrane region" description="Helical" evidence="1">
    <location>
        <begin position="75"/>
        <end position="99"/>
    </location>
</feature>
<evidence type="ECO:0000256" key="1">
    <source>
        <dbReference type="SAM" id="Phobius"/>
    </source>
</evidence>
<gene>
    <name evidence="2" type="ORF">EGC76_07505</name>
</gene>
<keyword evidence="3" id="KW-1185">Reference proteome</keyword>
<comment type="caution">
    <text evidence="2">The sequence shown here is derived from an EMBL/GenBank/DDBJ whole genome shotgun (WGS) entry which is preliminary data.</text>
</comment>
<evidence type="ECO:0008006" key="4">
    <source>
        <dbReference type="Google" id="ProtNLM"/>
    </source>
</evidence>
<keyword evidence="1" id="KW-1133">Transmembrane helix</keyword>
<sequence length="110" mass="12114">MILLALLFVGVVTRMSVGNHKLSGGWREILGIYQDEFTRETSRKANARAFVGLILVLIPGVLVGENLTQTGIGNYVTVSTYSLSLIVIGTWVWSISVLWEMRDQGDDDNG</sequence>
<name>A0A443YZ62_9GAMM</name>